<dbReference type="PANTHER" id="PTHR45818">
    <property type="entry name" value="PROTEIN VAV"/>
    <property type="match status" value="1"/>
</dbReference>
<gene>
    <name evidence="3" type="ORF">MELLADRAFT_76697</name>
</gene>
<reference evidence="4" key="1">
    <citation type="journal article" date="2011" name="Proc. Natl. Acad. Sci. U.S.A.">
        <title>Obligate biotrophy features unraveled by the genomic analysis of rust fungi.</title>
        <authorList>
            <person name="Duplessis S."/>
            <person name="Cuomo C.A."/>
            <person name="Lin Y.-C."/>
            <person name="Aerts A."/>
            <person name="Tisserant E."/>
            <person name="Veneault-Fourrey C."/>
            <person name="Joly D.L."/>
            <person name="Hacquard S."/>
            <person name="Amselem J."/>
            <person name="Cantarel B.L."/>
            <person name="Chiu R."/>
            <person name="Coutinho P.M."/>
            <person name="Feau N."/>
            <person name="Field M."/>
            <person name="Frey P."/>
            <person name="Gelhaye E."/>
            <person name="Goldberg J."/>
            <person name="Grabherr M.G."/>
            <person name="Kodira C.D."/>
            <person name="Kohler A."/>
            <person name="Kuees U."/>
            <person name="Lindquist E.A."/>
            <person name="Lucas S.M."/>
            <person name="Mago R."/>
            <person name="Mauceli E."/>
            <person name="Morin E."/>
            <person name="Murat C."/>
            <person name="Pangilinan J.L."/>
            <person name="Park R."/>
            <person name="Pearson M."/>
            <person name="Quesneville H."/>
            <person name="Rouhier N."/>
            <person name="Sakthikumar S."/>
            <person name="Salamov A.A."/>
            <person name="Schmutz J."/>
            <person name="Selles B."/>
            <person name="Shapiro H."/>
            <person name="Tanguay P."/>
            <person name="Tuskan G.A."/>
            <person name="Henrissat B."/>
            <person name="Van de Peer Y."/>
            <person name="Rouze P."/>
            <person name="Ellis J.G."/>
            <person name="Dodds P.N."/>
            <person name="Schein J.E."/>
            <person name="Zhong S."/>
            <person name="Hamelin R.C."/>
            <person name="Grigoriev I.V."/>
            <person name="Szabo L.J."/>
            <person name="Martin F."/>
        </authorList>
    </citation>
    <scope>NUCLEOTIDE SEQUENCE [LARGE SCALE GENOMIC DNA]</scope>
    <source>
        <strain evidence="4">98AG31 / pathotype 3-4-7</strain>
    </source>
</reference>
<feature type="region of interest" description="Disordered" evidence="1">
    <location>
        <begin position="862"/>
        <end position="954"/>
    </location>
</feature>
<feature type="compositionally biased region" description="Low complexity" evidence="1">
    <location>
        <begin position="1092"/>
        <end position="1105"/>
    </location>
</feature>
<evidence type="ECO:0000259" key="2">
    <source>
        <dbReference type="PROSITE" id="PS50010"/>
    </source>
</evidence>
<feature type="region of interest" description="Disordered" evidence="1">
    <location>
        <begin position="704"/>
        <end position="746"/>
    </location>
</feature>
<dbReference type="InterPro" id="IPR035899">
    <property type="entry name" value="DBL_dom_sf"/>
</dbReference>
<feature type="compositionally biased region" description="Polar residues" evidence="1">
    <location>
        <begin position="732"/>
        <end position="742"/>
    </location>
</feature>
<feature type="compositionally biased region" description="Polar residues" evidence="1">
    <location>
        <begin position="1015"/>
        <end position="1024"/>
    </location>
</feature>
<organism evidence="4">
    <name type="scientific">Melampsora larici-populina (strain 98AG31 / pathotype 3-4-7)</name>
    <name type="common">Poplar leaf rust fungus</name>
    <dbReference type="NCBI Taxonomy" id="747676"/>
    <lineage>
        <taxon>Eukaryota</taxon>
        <taxon>Fungi</taxon>
        <taxon>Dikarya</taxon>
        <taxon>Basidiomycota</taxon>
        <taxon>Pucciniomycotina</taxon>
        <taxon>Pucciniomycetes</taxon>
        <taxon>Pucciniales</taxon>
        <taxon>Melampsoraceae</taxon>
        <taxon>Melampsora</taxon>
    </lineage>
</organism>
<feature type="compositionally biased region" description="Low complexity" evidence="1">
    <location>
        <begin position="872"/>
        <end position="890"/>
    </location>
</feature>
<dbReference type="InParanoid" id="F4R8H8"/>
<name>F4R8H8_MELLP</name>
<feature type="region of interest" description="Disordered" evidence="1">
    <location>
        <begin position="1007"/>
        <end position="1041"/>
    </location>
</feature>
<feature type="region of interest" description="Disordered" evidence="1">
    <location>
        <begin position="1"/>
        <end position="87"/>
    </location>
</feature>
<dbReference type="SUPFAM" id="SSF50729">
    <property type="entry name" value="PH domain-like"/>
    <property type="match status" value="1"/>
</dbReference>
<evidence type="ECO:0000313" key="3">
    <source>
        <dbReference type="EMBL" id="EGG11484.1"/>
    </source>
</evidence>
<protein>
    <recommendedName>
        <fullName evidence="2">DH domain-containing protein</fullName>
    </recommendedName>
</protein>
<dbReference type="SMART" id="SM00325">
    <property type="entry name" value="RhoGEF"/>
    <property type="match status" value="1"/>
</dbReference>
<feature type="compositionally biased region" description="Low complexity" evidence="1">
    <location>
        <begin position="590"/>
        <end position="614"/>
    </location>
</feature>
<dbReference type="RefSeq" id="XP_007405119.1">
    <property type="nucleotide sequence ID" value="XM_007405057.1"/>
</dbReference>
<feature type="compositionally biased region" description="Polar residues" evidence="1">
    <location>
        <begin position="896"/>
        <end position="905"/>
    </location>
</feature>
<dbReference type="Gene3D" id="1.20.900.10">
    <property type="entry name" value="Dbl homology (DH) domain"/>
    <property type="match status" value="1"/>
</dbReference>
<dbReference type="KEGG" id="mlr:MELLADRAFT_76697"/>
<feature type="region of interest" description="Disordered" evidence="1">
    <location>
        <begin position="1180"/>
        <end position="1253"/>
    </location>
</feature>
<keyword evidence="4" id="KW-1185">Reference proteome</keyword>
<dbReference type="Proteomes" id="UP000001072">
    <property type="component" value="Unassembled WGS sequence"/>
</dbReference>
<sequence>MSHSNSNQTKHRLRLFPSSLIKQHSSSSSSSSSPTPSNQLPPPPTSSNSISSSSSGSSSSYQQQQQQEQQEQHEQPINPPQDQSQTPLSFAIPEATRSAPDLSSPLFLDSERPEWLWINSNISLISSSSSNNNLNPNNDSKTGFEYPLNQLHKTSSRRLNHERSQSHGNILNPQAQSTRYERRFQALLEICDTEAGYLRDLRILVHGYLSILERAPFINSDHKIIVRRNVDQVLELAERFSRRISLAMGSKLDLWRTPGSSRDELEVDKLIERLSKAFISESPIFTVYEDFCARHPEAADIIRQFESSPEWISFVQQCRSQDSLSTSSVPSSSLAFATQAPLQTSLASLGMVPSVPNHSRLRLQDFAIKPIQRIMRYPLLLTSLLQYMDGDANSSEMRARDKVYQALGAMKEVATGVDDAKSAREIELKTELIASRMELHFSYRAAFVSLLGQIQLVGSLHVLYHGPALDPNEAFKIKYHGIFLYQTHLVIVKVKRASVYEPRHWFPIRYFELVDIPESTGIMPHSFSLKYRQHSFEFGAMWEPEKKFWMAKLKAIKDEVENLRSIHLRSDLPLNDDSIVSSINLDECGPSSPTSSTPNSESKPSSSASGSCSPILNQGILPEEPLSYLSKEDAMDDPPSTPHSVSQPMPSQVPSHSQQSRVSQRLSRNVNTLLGRTPEVVQAAIDLKLTEVFSDVLLAARLQGQREQEMSDTSARQRTLSGPGSSKRHSQYHGSAQTFSSRASERKMKRMSYMEPSSRILFETKVSESSSKSTLPPLPVTLASPVSIRSTSSSLRRAKTGPAPERPASIDLWRLNRASTTNSTRSRPPSTILSTGTITLANISPPLNLSCDSFLAEPERDPTCEIDLNRPSTSRSESCDGGSSSGTSSSKDMQAADTTIVPNSRHSFKDSLFSSPEPTSENSSATTIQESSEDRWHPGRKTTLKSETSVTSLRGKPLRPTLQTIAGSTNDASSRMIDETEATLMRKDPEIDPDIVDLTLSPNSIGFDPTPPVASLQSVDNSMTGGRKMTKSATHSTSIGSSWLPGFKLSRKLSRASVNQESVEEDTSVEGGTSNLGHSQDPVAPRSRRILSTISVNSSTSTSSSQHNARRSGSGWVPSFIRSKSSTTTTTISRGGSHESRISSSGNSRSALISLWNSSGSNPEGTINLDDHQVSLQAPISEPVTSHHRNRSSTSSSGLSGNSSKFSFKKPSSMIGGSGSGSTSSGIRSFLRMTPLANQSNANSNDHRGLGSS</sequence>
<evidence type="ECO:0000313" key="4">
    <source>
        <dbReference type="Proteomes" id="UP000001072"/>
    </source>
</evidence>
<proteinExistence type="predicted"/>
<feature type="compositionally biased region" description="Low complexity" evidence="1">
    <location>
        <begin position="17"/>
        <end position="38"/>
    </location>
</feature>
<dbReference type="HOGENOM" id="CLU_265565_0_0_1"/>
<feature type="compositionally biased region" description="Polar residues" evidence="1">
    <location>
        <begin position="1031"/>
        <end position="1041"/>
    </location>
</feature>
<dbReference type="Gene3D" id="2.30.29.30">
    <property type="entry name" value="Pleckstrin-homology domain (PH domain)/Phosphotyrosine-binding domain (PTB)"/>
    <property type="match status" value="1"/>
</dbReference>
<dbReference type="PROSITE" id="PS50010">
    <property type="entry name" value="DH_2"/>
    <property type="match status" value="1"/>
</dbReference>
<dbReference type="PANTHER" id="PTHR45818:SF3">
    <property type="entry name" value="PROTEIN VAV"/>
    <property type="match status" value="1"/>
</dbReference>
<dbReference type="Pfam" id="PF00621">
    <property type="entry name" value="RhoGEF"/>
    <property type="match status" value="1"/>
</dbReference>
<feature type="compositionally biased region" description="Polar residues" evidence="1">
    <location>
        <begin position="912"/>
        <end position="930"/>
    </location>
</feature>
<dbReference type="GO" id="GO:0005085">
    <property type="term" value="F:guanyl-nucleotide exchange factor activity"/>
    <property type="evidence" value="ECO:0007669"/>
    <property type="project" value="InterPro"/>
</dbReference>
<feature type="compositionally biased region" description="Polar residues" evidence="1">
    <location>
        <begin position="711"/>
        <end position="724"/>
    </location>
</feature>
<accession>F4R8H8</accession>
<dbReference type="STRING" id="747676.F4R8H8"/>
<feature type="compositionally biased region" description="Low complexity" evidence="1">
    <location>
        <begin position="644"/>
        <end position="665"/>
    </location>
</feature>
<dbReference type="CDD" id="cd00160">
    <property type="entry name" value="RhoGEF"/>
    <property type="match status" value="1"/>
</dbReference>
<dbReference type="GeneID" id="18932826"/>
<dbReference type="GO" id="GO:0005737">
    <property type="term" value="C:cytoplasm"/>
    <property type="evidence" value="ECO:0007669"/>
    <property type="project" value="TreeGrafter"/>
</dbReference>
<dbReference type="SUPFAM" id="SSF48065">
    <property type="entry name" value="DBL homology domain (DH-domain)"/>
    <property type="match status" value="1"/>
</dbReference>
<dbReference type="InterPro" id="IPR000219">
    <property type="entry name" value="DH_dom"/>
</dbReference>
<feature type="domain" description="DH" evidence="2">
    <location>
        <begin position="182"/>
        <end position="420"/>
    </location>
</feature>
<dbReference type="InterPro" id="IPR011993">
    <property type="entry name" value="PH-like_dom_sf"/>
</dbReference>
<dbReference type="OrthoDB" id="2507287at2759"/>
<feature type="compositionally biased region" description="Low complexity" evidence="1">
    <location>
        <begin position="46"/>
        <end position="69"/>
    </location>
</feature>
<dbReference type="VEuPathDB" id="FungiDB:MELLADRAFT_76697"/>
<feature type="region of interest" description="Disordered" evidence="1">
    <location>
        <begin position="788"/>
        <end position="810"/>
    </location>
</feature>
<dbReference type="AlphaFoldDB" id="F4R8H8"/>
<feature type="region of interest" description="Disordered" evidence="1">
    <location>
        <begin position="583"/>
        <end position="616"/>
    </location>
</feature>
<feature type="region of interest" description="Disordered" evidence="1">
    <location>
        <begin position="630"/>
        <end position="665"/>
    </location>
</feature>
<feature type="region of interest" description="Disordered" evidence="1">
    <location>
        <begin position="1058"/>
        <end position="1147"/>
    </location>
</feature>
<evidence type="ECO:0000256" key="1">
    <source>
        <dbReference type="SAM" id="MobiDB-lite"/>
    </source>
</evidence>
<dbReference type="eggNOG" id="KOG3518">
    <property type="taxonomic scope" value="Eukaryota"/>
</dbReference>
<feature type="compositionally biased region" description="Low complexity" evidence="1">
    <location>
        <begin position="1121"/>
        <end position="1135"/>
    </location>
</feature>
<feature type="compositionally biased region" description="Low complexity" evidence="1">
    <location>
        <begin position="1192"/>
        <end position="1229"/>
    </location>
</feature>
<dbReference type="EMBL" id="GL883092">
    <property type="protein sequence ID" value="EGG11484.1"/>
    <property type="molecule type" value="Genomic_DNA"/>
</dbReference>